<keyword evidence="2" id="KW-1185">Reference proteome</keyword>
<dbReference type="AlphaFoldDB" id="A0A2G2XYQ1"/>
<evidence type="ECO:0000313" key="1">
    <source>
        <dbReference type="EMBL" id="PHT62579.1"/>
    </source>
</evidence>
<comment type="caution">
    <text evidence="1">The sequence shown here is derived from an EMBL/GenBank/DDBJ whole genome shotgun (WGS) entry which is preliminary data.</text>
</comment>
<dbReference type="EMBL" id="AYRZ02000070">
    <property type="protein sequence ID" value="PHT62579.1"/>
    <property type="molecule type" value="Genomic_DNA"/>
</dbReference>
<protein>
    <submittedName>
        <fullName evidence="1">Uncharacterized protein</fullName>
    </submittedName>
</protein>
<name>A0A2G2XYQ1_CAPAN</name>
<gene>
    <name evidence="1" type="ORF">T459_33550</name>
</gene>
<reference evidence="1 2" key="2">
    <citation type="journal article" date="2017" name="Genome Biol.">
        <title>New reference genome sequences of hot pepper reveal the massive evolution of plant disease-resistance genes by retroduplication.</title>
        <authorList>
            <person name="Kim S."/>
            <person name="Park J."/>
            <person name="Yeom S.I."/>
            <person name="Kim Y.M."/>
            <person name="Seo E."/>
            <person name="Kim K.T."/>
            <person name="Kim M.S."/>
            <person name="Lee J.M."/>
            <person name="Cheong K."/>
            <person name="Shin H.S."/>
            <person name="Kim S.B."/>
            <person name="Han K."/>
            <person name="Lee J."/>
            <person name="Park M."/>
            <person name="Lee H.A."/>
            <person name="Lee H.Y."/>
            <person name="Lee Y."/>
            <person name="Oh S."/>
            <person name="Lee J.H."/>
            <person name="Choi E."/>
            <person name="Choi E."/>
            <person name="Lee S.E."/>
            <person name="Jeon J."/>
            <person name="Kim H."/>
            <person name="Choi G."/>
            <person name="Song H."/>
            <person name="Lee J."/>
            <person name="Lee S.C."/>
            <person name="Kwon J.K."/>
            <person name="Lee H.Y."/>
            <person name="Koo N."/>
            <person name="Hong Y."/>
            <person name="Kim R.W."/>
            <person name="Kang W.H."/>
            <person name="Huh J.H."/>
            <person name="Kang B.C."/>
            <person name="Yang T.J."/>
            <person name="Lee Y.H."/>
            <person name="Bennetzen J.L."/>
            <person name="Choi D."/>
        </authorList>
    </citation>
    <scope>NUCLEOTIDE SEQUENCE [LARGE SCALE GENOMIC DNA]</scope>
    <source>
        <strain evidence="2">cv. CM334</strain>
    </source>
</reference>
<dbReference type="Proteomes" id="UP000222542">
    <property type="component" value="Unassembled WGS sequence"/>
</dbReference>
<proteinExistence type="predicted"/>
<evidence type="ECO:0000313" key="2">
    <source>
        <dbReference type="Proteomes" id="UP000222542"/>
    </source>
</evidence>
<dbReference type="Gramene" id="PHT62579">
    <property type="protein sequence ID" value="PHT62579"/>
    <property type="gene ID" value="T459_33550"/>
</dbReference>
<accession>A0A2G2XYQ1</accession>
<sequence length="233" mass="25763">MRLVIGKLGFWGLEIGLFYGVHYVYTKREVLQFPIIQAEPETEKSQLEVGGNIHGIFDLGPGSFSLEAVFVPSQPGTECEEDDGYLIFFVDDENTGQPSDGFGAGRGYRRGLGGRMMGGRGGRGFGWGGGLERKTPPPGYVCHRCKVPGSEVENSVGTELGTNELGYTTCVNPPSLTQELFVVHQWRFFKHILHGDNQNVSSSNLNNQYNAYLWKFLFSGTSEKEAKEILKVL</sequence>
<reference evidence="1 2" key="1">
    <citation type="journal article" date="2014" name="Nat. Genet.">
        <title>Genome sequence of the hot pepper provides insights into the evolution of pungency in Capsicum species.</title>
        <authorList>
            <person name="Kim S."/>
            <person name="Park M."/>
            <person name="Yeom S.I."/>
            <person name="Kim Y.M."/>
            <person name="Lee J.M."/>
            <person name="Lee H.A."/>
            <person name="Seo E."/>
            <person name="Choi J."/>
            <person name="Cheong K."/>
            <person name="Kim K.T."/>
            <person name="Jung K."/>
            <person name="Lee G.W."/>
            <person name="Oh S.K."/>
            <person name="Bae C."/>
            <person name="Kim S.B."/>
            <person name="Lee H.Y."/>
            <person name="Kim S.Y."/>
            <person name="Kim M.S."/>
            <person name="Kang B.C."/>
            <person name="Jo Y.D."/>
            <person name="Yang H.B."/>
            <person name="Jeong H.J."/>
            <person name="Kang W.H."/>
            <person name="Kwon J.K."/>
            <person name="Shin C."/>
            <person name="Lim J.Y."/>
            <person name="Park J.H."/>
            <person name="Huh J.H."/>
            <person name="Kim J.S."/>
            <person name="Kim B.D."/>
            <person name="Cohen O."/>
            <person name="Paran I."/>
            <person name="Suh M.C."/>
            <person name="Lee S.B."/>
            <person name="Kim Y.K."/>
            <person name="Shin Y."/>
            <person name="Noh S.J."/>
            <person name="Park J."/>
            <person name="Seo Y.S."/>
            <person name="Kwon S.Y."/>
            <person name="Kim H.A."/>
            <person name="Park J.M."/>
            <person name="Kim H.J."/>
            <person name="Choi S.B."/>
            <person name="Bosland P.W."/>
            <person name="Reeves G."/>
            <person name="Jo S.H."/>
            <person name="Lee B.W."/>
            <person name="Cho H.T."/>
            <person name="Choi H.S."/>
            <person name="Lee M.S."/>
            <person name="Yu Y."/>
            <person name="Do Choi Y."/>
            <person name="Park B.S."/>
            <person name="van Deynze A."/>
            <person name="Ashrafi H."/>
            <person name="Hill T."/>
            <person name="Kim W.T."/>
            <person name="Pai H.S."/>
            <person name="Ahn H.K."/>
            <person name="Yeam I."/>
            <person name="Giovannoni J.J."/>
            <person name="Rose J.K."/>
            <person name="Sorensen I."/>
            <person name="Lee S.J."/>
            <person name="Kim R.W."/>
            <person name="Choi I.Y."/>
            <person name="Choi B.S."/>
            <person name="Lim J.S."/>
            <person name="Lee Y.H."/>
            <person name="Choi D."/>
        </authorList>
    </citation>
    <scope>NUCLEOTIDE SEQUENCE [LARGE SCALE GENOMIC DNA]</scope>
    <source>
        <strain evidence="2">cv. CM334</strain>
    </source>
</reference>
<dbReference type="STRING" id="4072.A0A2G2XYQ1"/>
<organism evidence="1 2">
    <name type="scientific">Capsicum annuum</name>
    <name type="common">Capsicum pepper</name>
    <dbReference type="NCBI Taxonomy" id="4072"/>
    <lineage>
        <taxon>Eukaryota</taxon>
        <taxon>Viridiplantae</taxon>
        <taxon>Streptophyta</taxon>
        <taxon>Embryophyta</taxon>
        <taxon>Tracheophyta</taxon>
        <taxon>Spermatophyta</taxon>
        <taxon>Magnoliopsida</taxon>
        <taxon>eudicotyledons</taxon>
        <taxon>Gunneridae</taxon>
        <taxon>Pentapetalae</taxon>
        <taxon>asterids</taxon>
        <taxon>lamiids</taxon>
        <taxon>Solanales</taxon>
        <taxon>Solanaceae</taxon>
        <taxon>Solanoideae</taxon>
        <taxon>Capsiceae</taxon>
        <taxon>Capsicum</taxon>
    </lineage>
</organism>